<feature type="compositionally biased region" description="Basic and acidic residues" evidence="1">
    <location>
        <begin position="116"/>
        <end position="128"/>
    </location>
</feature>
<gene>
    <name evidence="3" type="ORF">G3I29_34930</name>
</gene>
<proteinExistence type="predicted"/>
<feature type="transmembrane region" description="Helical" evidence="2">
    <location>
        <begin position="12"/>
        <end position="39"/>
    </location>
</feature>
<accession>A0A6N9UEG3</accession>
<evidence type="ECO:0000256" key="2">
    <source>
        <dbReference type="SAM" id="Phobius"/>
    </source>
</evidence>
<reference evidence="3 4" key="1">
    <citation type="submission" date="2020-01" db="EMBL/GenBank/DDBJ databases">
        <title>Insect and environment-associated Actinomycetes.</title>
        <authorList>
            <person name="Currrie C."/>
            <person name="Chevrette M."/>
            <person name="Carlson C."/>
            <person name="Stubbendieck R."/>
            <person name="Wendt-Pienkowski E."/>
        </authorList>
    </citation>
    <scope>NUCLEOTIDE SEQUENCE [LARGE SCALE GENOMIC DNA]</scope>
    <source>
        <strain evidence="3 4">SID11342</strain>
    </source>
</reference>
<organism evidence="3 4">
    <name type="scientific">Streptomyces halstedii</name>
    <dbReference type="NCBI Taxonomy" id="1944"/>
    <lineage>
        <taxon>Bacteria</taxon>
        <taxon>Bacillati</taxon>
        <taxon>Actinomycetota</taxon>
        <taxon>Actinomycetes</taxon>
        <taxon>Kitasatosporales</taxon>
        <taxon>Streptomycetaceae</taxon>
        <taxon>Streptomyces</taxon>
    </lineage>
</organism>
<dbReference type="AlphaFoldDB" id="A0A6N9UEG3"/>
<evidence type="ECO:0000313" key="4">
    <source>
        <dbReference type="Proteomes" id="UP000471293"/>
    </source>
</evidence>
<feature type="transmembrane region" description="Helical" evidence="2">
    <location>
        <begin position="191"/>
        <end position="215"/>
    </location>
</feature>
<comment type="caution">
    <text evidence="3">The sequence shown here is derived from an EMBL/GenBank/DDBJ whole genome shotgun (WGS) entry which is preliminary data.</text>
</comment>
<name>A0A6N9UEG3_STRHA</name>
<keyword evidence="2" id="KW-0472">Membrane</keyword>
<keyword evidence="2" id="KW-1133">Transmembrane helix</keyword>
<dbReference type="Proteomes" id="UP000471293">
    <property type="component" value="Unassembled WGS sequence"/>
</dbReference>
<protein>
    <submittedName>
        <fullName evidence="3">Uncharacterized protein</fullName>
    </submittedName>
</protein>
<feature type="region of interest" description="Disordered" evidence="1">
    <location>
        <begin position="116"/>
        <end position="144"/>
    </location>
</feature>
<evidence type="ECO:0000313" key="3">
    <source>
        <dbReference type="EMBL" id="NEA20543.1"/>
    </source>
</evidence>
<keyword evidence="2" id="KW-0812">Transmembrane</keyword>
<dbReference type="RefSeq" id="WP_103492786.1">
    <property type="nucleotide sequence ID" value="NZ_JAAGLQ010000727.1"/>
</dbReference>
<evidence type="ECO:0000256" key="1">
    <source>
        <dbReference type="SAM" id="MobiDB-lite"/>
    </source>
</evidence>
<dbReference type="EMBL" id="JAAGLQ010000727">
    <property type="protein sequence ID" value="NEA20543.1"/>
    <property type="molecule type" value="Genomic_DNA"/>
</dbReference>
<sequence length="226" mass="23501">MRTTSAGWTTGRIVAVVFGGFLSLVALTLIGLGGTALAMGLNDDGYIDLGTDEYSHSTDTYAMTTDSWHADKQMGGLYKDLRITFTPDKDSDPVFVGIADKAKAQQYLDGVQHVTIHDSDSKGDDQSEHPGGTPKTPPGESDVWAAKASGEGAQTVNWSVEPGEVTAVAMKADGSSGLAGHVTVAAKIAGLAWAGAALLVVGLVVLVASVMYLLVRPVRRARGRAA</sequence>